<feature type="region of interest" description="Disordered" evidence="1">
    <location>
        <begin position="1"/>
        <end position="21"/>
    </location>
</feature>
<reference evidence="2 3" key="1">
    <citation type="journal article" date="2015" name="Genome Announc.">
        <title>Complete Genome Sequencing of Stenotrophomonas acidaminiphila ZAC14D2_NAIMI4_2, a Multidrug-Resistant Strain Isolated from Sediments of a Polluted River in Mexico, Uncovers New Antibiotic Resistance Genes and a Novel Class-II Lasso Peptide Biosynthesis Gene Cluster.</title>
        <authorList>
            <person name="Vinuesa P."/>
            <person name="Ochoa-Sanchez L.E."/>
        </authorList>
    </citation>
    <scope>NUCLEOTIDE SEQUENCE [LARGE SCALE GENOMIC DNA]</scope>
    <source>
        <strain evidence="2 3">ZAC14D2_NAIMI4_2</strain>
    </source>
</reference>
<proteinExistence type="predicted"/>
<evidence type="ECO:0000256" key="1">
    <source>
        <dbReference type="SAM" id="MobiDB-lite"/>
    </source>
</evidence>
<dbReference type="Proteomes" id="UP000061010">
    <property type="component" value="Chromosome"/>
</dbReference>
<dbReference type="AlphaFoldDB" id="A0A0S1AXB9"/>
<evidence type="ECO:0000313" key="2">
    <source>
        <dbReference type="EMBL" id="ALJ27389.1"/>
    </source>
</evidence>
<protein>
    <recommendedName>
        <fullName evidence="4">Inovirus Gp2 family protein</fullName>
    </recommendedName>
</protein>
<dbReference type="KEGG" id="sacz:AOT14_09710"/>
<sequence>MSEFNKSNPHTQTTIYDHAPQKEEIADTTPSFTPDSTSTLLVEQEHYLFIRRTSQRYGRTWVGQEHNLINWLRQAEKLADSVTLSDDQPIDVTYNRKKQPSYQPTKIGKMFYRLCRSYNPSHAEYYKYHRFNPPITIILNAINQWSSELMTKMNINGEMVVNEPRTREIFESAISFIRASCRSQTYKKELDNYRRNEEKNIASCCKYLATQFQRRSQLLILRIDLYFRPTFKDWGYTCEADGHHSRLLRALRENRIVPDVLGYISKREDGIDRGIHFHILVVLDGHKHRNTANLTRMIGEDWVQRCGHGEYDDGIDVGENGKKDKASYFNCYTRQDQYRFNCLGLIRPTDPNKLRGLRLAIEYLCKETTQLRPRPPKSHADHQDADLAHRQRIRNLRKGTMPKGHSGRGAPRSSGLDTSAIDRELLKK</sequence>
<keyword evidence="3" id="KW-1185">Reference proteome</keyword>
<dbReference type="OrthoDB" id="5950112at2"/>
<accession>A0A0S1AXB9</accession>
<evidence type="ECO:0000313" key="3">
    <source>
        <dbReference type="Proteomes" id="UP000061010"/>
    </source>
</evidence>
<dbReference type="RefSeq" id="WP_054663551.1">
    <property type="nucleotide sequence ID" value="NZ_DAMBZY010000003.1"/>
</dbReference>
<dbReference type="EMBL" id="CP012900">
    <property type="protein sequence ID" value="ALJ27389.1"/>
    <property type="molecule type" value="Genomic_DNA"/>
</dbReference>
<organism evidence="2 3">
    <name type="scientific">Stenotrophomonas acidaminiphila</name>
    <dbReference type="NCBI Taxonomy" id="128780"/>
    <lineage>
        <taxon>Bacteria</taxon>
        <taxon>Pseudomonadati</taxon>
        <taxon>Pseudomonadota</taxon>
        <taxon>Gammaproteobacteria</taxon>
        <taxon>Lysobacterales</taxon>
        <taxon>Lysobacteraceae</taxon>
        <taxon>Stenotrophomonas</taxon>
    </lineage>
</organism>
<feature type="region of interest" description="Disordered" evidence="1">
    <location>
        <begin position="395"/>
        <end position="428"/>
    </location>
</feature>
<dbReference type="PATRIC" id="fig|128780.6.peg.969"/>
<gene>
    <name evidence="2" type="ORF">AOT14_09710</name>
</gene>
<feature type="compositionally biased region" description="Polar residues" evidence="1">
    <location>
        <begin position="1"/>
        <end position="15"/>
    </location>
</feature>
<evidence type="ECO:0008006" key="4">
    <source>
        <dbReference type="Google" id="ProtNLM"/>
    </source>
</evidence>
<name>A0A0S1AXB9_9GAMM</name>